<comment type="similarity">
    <text evidence="11">Belongs to the amiloride-sensitive sodium channel (TC 1.A.6) family.</text>
</comment>
<evidence type="ECO:0000256" key="11">
    <source>
        <dbReference type="RuleBase" id="RU000679"/>
    </source>
</evidence>
<evidence type="ECO:0000256" key="6">
    <source>
        <dbReference type="ARBA" id="ARBA00023053"/>
    </source>
</evidence>
<keyword evidence="5" id="KW-1133">Transmembrane helix</keyword>
<evidence type="ECO:0000256" key="8">
    <source>
        <dbReference type="ARBA" id="ARBA00023136"/>
    </source>
</evidence>
<dbReference type="Proteomes" id="UP000735302">
    <property type="component" value="Unassembled WGS sequence"/>
</dbReference>
<proteinExistence type="inferred from homology"/>
<keyword evidence="3 11" id="KW-0894">Sodium channel</keyword>
<dbReference type="Gene3D" id="2.60.470.10">
    <property type="entry name" value="Acid-sensing ion channels like domains"/>
    <property type="match status" value="1"/>
</dbReference>
<dbReference type="GO" id="GO:0015280">
    <property type="term" value="F:ligand-gated sodium channel activity"/>
    <property type="evidence" value="ECO:0007669"/>
    <property type="project" value="TreeGrafter"/>
</dbReference>
<evidence type="ECO:0000256" key="4">
    <source>
        <dbReference type="ARBA" id="ARBA00022692"/>
    </source>
</evidence>
<evidence type="ECO:0000256" key="5">
    <source>
        <dbReference type="ARBA" id="ARBA00022989"/>
    </source>
</evidence>
<evidence type="ECO:0000313" key="13">
    <source>
        <dbReference type="Proteomes" id="UP000735302"/>
    </source>
</evidence>
<keyword evidence="8" id="KW-0472">Membrane</keyword>
<comment type="caution">
    <text evidence="12">The sequence shown here is derived from an EMBL/GenBank/DDBJ whole genome shotgun (WGS) entry which is preliminary data.</text>
</comment>
<sequence length="364" mass="41417">MDKSSSSSQTESVRSGNFLDEFNLNFSETRQRLDATDDFFLENDADSWEAESSTSAFYEVEQTFREYFVWEPANVRATMGHQISNMLLQCSFAGGTCRARNFTRLQTTDYGNCYTIQYPKFISRKSGPKDGLVLKLFLESDEYVRGIASSRGIQVIVHDQGTLPFPDEEGIAVKSGSETRIGLRRLQISRLGKPFGECTPIEEFKKQYGVKYTRTACQNFCRQERTTRTCGCYDIEAQETNMILKLSRNWTACKTAEEIQCALRLALQLEADQSVCGCHSPCKHEFLKLVVYYEDLNYEELEESAAYQIDQFLSDVGGTIGLWIGLSVLSLFEIVHLLTDIGLYLCRGGRKPKSAQERDKKKPR</sequence>
<dbReference type="PANTHER" id="PTHR11690:SF248">
    <property type="entry name" value="PICKPOCKET 17, ISOFORM A"/>
    <property type="match status" value="1"/>
</dbReference>
<reference evidence="12 13" key="1">
    <citation type="journal article" date="2021" name="Elife">
        <title>Chloroplast acquisition without the gene transfer in kleptoplastic sea slugs, Plakobranchus ocellatus.</title>
        <authorList>
            <person name="Maeda T."/>
            <person name="Takahashi S."/>
            <person name="Yoshida T."/>
            <person name="Shimamura S."/>
            <person name="Takaki Y."/>
            <person name="Nagai Y."/>
            <person name="Toyoda A."/>
            <person name="Suzuki Y."/>
            <person name="Arimoto A."/>
            <person name="Ishii H."/>
            <person name="Satoh N."/>
            <person name="Nishiyama T."/>
            <person name="Hasebe M."/>
            <person name="Maruyama T."/>
            <person name="Minagawa J."/>
            <person name="Obokata J."/>
            <person name="Shigenobu S."/>
        </authorList>
    </citation>
    <scope>NUCLEOTIDE SEQUENCE [LARGE SCALE GENOMIC DNA]</scope>
</reference>
<keyword evidence="6" id="KW-0915">Sodium</keyword>
<name>A0AAV3XPR2_9GAST</name>
<accession>A0AAV3XPR2</accession>
<keyword evidence="4 11" id="KW-0812">Transmembrane</keyword>
<dbReference type="PANTHER" id="PTHR11690">
    <property type="entry name" value="AMILORIDE-SENSITIVE SODIUM CHANNEL-RELATED"/>
    <property type="match status" value="1"/>
</dbReference>
<evidence type="ECO:0000313" key="12">
    <source>
        <dbReference type="EMBL" id="GFN77780.1"/>
    </source>
</evidence>
<evidence type="ECO:0000256" key="2">
    <source>
        <dbReference type="ARBA" id="ARBA00022448"/>
    </source>
</evidence>
<dbReference type="InterPro" id="IPR001873">
    <property type="entry name" value="ENaC"/>
</dbReference>
<evidence type="ECO:0000256" key="1">
    <source>
        <dbReference type="ARBA" id="ARBA00004141"/>
    </source>
</evidence>
<dbReference type="Pfam" id="PF00858">
    <property type="entry name" value="ASC"/>
    <property type="match status" value="2"/>
</dbReference>
<dbReference type="EMBL" id="BLXT01000501">
    <property type="protein sequence ID" value="GFN77780.1"/>
    <property type="molecule type" value="Genomic_DNA"/>
</dbReference>
<evidence type="ECO:0000256" key="3">
    <source>
        <dbReference type="ARBA" id="ARBA00022461"/>
    </source>
</evidence>
<keyword evidence="2 11" id="KW-0813">Transport</keyword>
<gene>
    <name evidence="12" type="ORF">PoB_000428600</name>
</gene>
<keyword evidence="9 11" id="KW-0739">Sodium transport</keyword>
<protein>
    <submittedName>
        <fullName evidence="12">Amiloride-sensitive sodium channel subunit gamma</fullName>
    </submittedName>
</protein>
<comment type="subcellular location">
    <subcellularLocation>
        <location evidence="1">Membrane</location>
        <topology evidence="1">Multi-pass membrane protein</topology>
    </subcellularLocation>
</comment>
<evidence type="ECO:0000256" key="7">
    <source>
        <dbReference type="ARBA" id="ARBA00023065"/>
    </source>
</evidence>
<keyword evidence="7 11" id="KW-0406">Ion transport</keyword>
<evidence type="ECO:0000256" key="10">
    <source>
        <dbReference type="ARBA" id="ARBA00023303"/>
    </source>
</evidence>
<keyword evidence="13" id="KW-1185">Reference proteome</keyword>
<dbReference type="PRINTS" id="PR01078">
    <property type="entry name" value="AMINACHANNEL"/>
</dbReference>
<dbReference type="GO" id="GO:0005886">
    <property type="term" value="C:plasma membrane"/>
    <property type="evidence" value="ECO:0007669"/>
    <property type="project" value="TreeGrafter"/>
</dbReference>
<organism evidence="12 13">
    <name type="scientific">Plakobranchus ocellatus</name>
    <dbReference type="NCBI Taxonomy" id="259542"/>
    <lineage>
        <taxon>Eukaryota</taxon>
        <taxon>Metazoa</taxon>
        <taxon>Spiralia</taxon>
        <taxon>Lophotrochozoa</taxon>
        <taxon>Mollusca</taxon>
        <taxon>Gastropoda</taxon>
        <taxon>Heterobranchia</taxon>
        <taxon>Euthyneura</taxon>
        <taxon>Panpulmonata</taxon>
        <taxon>Sacoglossa</taxon>
        <taxon>Placobranchoidea</taxon>
        <taxon>Plakobranchidae</taxon>
        <taxon>Plakobranchus</taxon>
    </lineage>
</organism>
<dbReference type="AlphaFoldDB" id="A0AAV3XPR2"/>
<keyword evidence="10 11" id="KW-0407">Ion channel</keyword>
<evidence type="ECO:0000256" key="9">
    <source>
        <dbReference type="ARBA" id="ARBA00023201"/>
    </source>
</evidence>